<dbReference type="Proteomes" id="UP000070133">
    <property type="component" value="Unassembled WGS sequence"/>
</dbReference>
<comment type="caution">
    <text evidence="1">The sequence shown here is derived from an EMBL/GenBank/DDBJ whole genome shotgun (WGS) entry which is preliminary data.</text>
</comment>
<dbReference type="OrthoDB" id="3820579at2759"/>
<gene>
    <name evidence="1" type="ORF">AC578_8487</name>
</gene>
<accession>A0A139HW99</accession>
<evidence type="ECO:0000313" key="2">
    <source>
        <dbReference type="Proteomes" id="UP000070133"/>
    </source>
</evidence>
<proteinExistence type="predicted"/>
<reference evidence="1 2" key="1">
    <citation type="submission" date="2015-07" db="EMBL/GenBank/DDBJ databases">
        <title>Comparative genomics of the Sigatoka disease complex on banana suggests a link between parallel evolutionary changes in Pseudocercospora fijiensis and Pseudocercospora eumusae and increased virulence on the banana host.</title>
        <authorList>
            <person name="Chang T.-C."/>
            <person name="Salvucci A."/>
            <person name="Crous P.W."/>
            <person name="Stergiopoulos I."/>
        </authorList>
    </citation>
    <scope>NUCLEOTIDE SEQUENCE [LARGE SCALE GENOMIC DNA]</scope>
    <source>
        <strain evidence="1 2">CBS 114824</strain>
    </source>
</reference>
<sequence>MPTDFSGLRSQIFANAKLMLGAKDGQRAASSLPTSDTSATLIGQEPVKVSDIDIVIFSDNGKYTAAIMVRMTPAVEGPQCPTPEASLLKLLNATCELLNGYMPKVGSHQRNIHGGGVFDEDFICSELTAEAQSRAS</sequence>
<name>A0A139HW99_9PEZI</name>
<keyword evidence="2" id="KW-1185">Reference proteome</keyword>
<dbReference type="AlphaFoldDB" id="A0A139HW99"/>
<dbReference type="EMBL" id="LFZN01000005">
    <property type="protein sequence ID" value="KXT06741.1"/>
    <property type="molecule type" value="Genomic_DNA"/>
</dbReference>
<evidence type="ECO:0000313" key="1">
    <source>
        <dbReference type="EMBL" id="KXT06741.1"/>
    </source>
</evidence>
<protein>
    <submittedName>
        <fullName evidence="1">Uncharacterized protein</fullName>
    </submittedName>
</protein>
<organism evidence="1 2">
    <name type="scientific">Pseudocercospora eumusae</name>
    <dbReference type="NCBI Taxonomy" id="321146"/>
    <lineage>
        <taxon>Eukaryota</taxon>
        <taxon>Fungi</taxon>
        <taxon>Dikarya</taxon>
        <taxon>Ascomycota</taxon>
        <taxon>Pezizomycotina</taxon>
        <taxon>Dothideomycetes</taxon>
        <taxon>Dothideomycetidae</taxon>
        <taxon>Mycosphaerellales</taxon>
        <taxon>Mycosphaerellaceae</taxon>
        <taxon>Pseudocercospora</taxon>
    </lineage>
</organism>